<dbReference type="RefSeq" id="WP_127122979.1">
    <property type="nucleotide sequence ID" value="NZ_BHXQ01000004.1"/>
</dbReference>
<dbReference type="EMBL" id="BHXQ01000004">
    <property type="protein sequence ID" value="GCC52344.1"/>
    <property type="molecule type" value="Genomic_DNA"/>
</dbReference>
<name>A0A401UBV3_9BACT</name>
<gene>
    <name evidence="1" type="ORF">SanaruYs_25810</name>
</gene>
<dbReference type="Proteomes" id="UP000288227">
    <property type="component" value="Unassembled WGS sequence"/>
</dbReference>
<keyword evidence="2" id="KW-1185">Reference proteome</keyword>
<accession>A0A401UBV3</accession>
<dbReference type="InterPro" id="IPR029024">
    <property type="entry name" value="TerB-like"/>
</dbReference>
<evidence type="ECO:0000313" key="2">
    <source>
        <dbReference type="Proteomes" id="UP000288227"/>
    </source>
</evidence>
<dbReference type="AlphaFoldDB" id="A0A401UBV3"/>
<dbReference type="Gene3D" id="1.10.3680.10">
    <property type="entry name" value="TerB-like"/>
    <property type="match status" value="1"/>
</dbReference>
<reference evidence="1 2" key="1">
    <citation type="submission" date="2018-11" db="EMBL/GenBank/DDBJ databases">
        <title>Chryseotalea sanarue gen. nov., sp., nov., a member of the family Cytophagaceae, isolated from a brackish lake in Hamamatsu Japan.</title>
        <authorList>
            <person name="Maejima Y."/>
            <person name="Iino T."/>
            <person name="Muraguchi Y."/>
            <person name="Fukuda K."/>
            <person name="Ohkuma M."/>
            <person name="Moriuchi R."/>
            <person name="Dohra H."/>
            <person name="Kimbara K."/>
            <person name="Shintani M."/>
        </authorList>
    </citation>
    <scope>NUCLEOTIDE SEQUENCE [LARGE SCALE GENOMIC DNA]</scope>
    <source>
        <strain evidence="1 2">Ys</strain>
    </source>
</reference>
<organism evidence="1 2">
    <name type="scientific">Chryseotalea sanaruensis</name>
    <dbReference type="NCBI Taxonomy" id="2482724"/>
    <lineage>
        <taxon>Bacteria</taxon>
        <taxon>Pseudomonadati</taxon>
        <taxon>Bacteroidota</taxon>
        <taxon>Cytophagia</taxon>
        <taxon>Cytophagales</taxon>
        <taxon>Chryseotaleaceae</taxon>
        <taxon>Chryseotalea</taxon>
    </lineage>
</organism>
<dbReference type="OrthoDB" id="980637at2"/>
<evidence type="ECO:0008006" key="3">
    <source>
        <dbReference type="Google" id="ProtNLM"/>
    </source>
</evidence>
<dbReference type="SUPFAM" id="SSF158682">
    <property type="entry name" value="TerB-like"/>
    <property type="match status" value="1"/>
</dbReference>
<dbReference type="CDD" id="cd07177">
    <property type="entry name" value="terB_like"/>
    <property type="match status" value="1"/>
</dbReference>
<sequence length="127" mass="14208">MDDVTRKKLNLLVHLAKIDGRFDETEKEVLANLLSDAGLSDSLVTDKVLPVDLNDFKEVPTKTDILYWALRIIKADGIIHPDEAAYCKALAVKLNYKSEVVDYFTNHDLGERADFIASARLFAAKSV</sequence>
<evidence type="ECO:0000313" key="1">
    <source>
        <dbReference type="EMBL" id="GCC52344.1"/>
    </source>
</evidence>
<comment type="caution">
    <text evidence="1">The sequence shown here is derived from an EMBL/GenBank/DDBJ whole genome shotgun (WGS) entry which is preliminary data.</text>
</comment>
<protein>
    <recommendedName>
        <fullName evidence="3">TerB family tellurite resistance protein</fullName>
    </recommendedName>
</protein>
<proteinExistence type="predicted"/>